<name>A0A7J6VYA8_THATH</name>
<dbReference type="PANTHER" id="PTHR48040:SF28">
    <property type="entry name" value="ABC TRANSPORTER G FAMILY MEMBER 39-LIKE"/>
    <property type="match status" value="1"/>
</dbReference>
<gene>
    <name evidence="1" type="ORF">FRX31_020571</name>
</gene>
<evidence type="ECO:0000313" key="2">
    <source>
        <dbReference type="Proteomes" id="UP000554482"/>
    </source>
</evidence>
<dbReference type="SUPFAM" id="SSF52540">
    <property type="entry name" value="P-loop containing nucleoside triphosphate hydrolases"/>
    <property type="match status" value="1"/>
</dbReference>
<dbReference type="Gene3D" id="3.40.50.300">
    <property type="entry name" value="P-loop containing nucleotide triphosphate hydrolases"/>
    <property type="match status" value="1"/>
</dbReference>
<accession>A0A7J6VYA8</accession>
<dbReference type="PANTHER" id="PTHR48040">
    <property type="entry name" value="PLEIOTROPIC DRUG RESISTANCE PROTEIN 1-LIKE ISOFORM X1"/>
    <property type="match status" value="1"/>
</dbReference>
<organism evidence="1 2">
    <name type="scientific">Thalictrum thalictroides</name>
    <name type="common">Rue-anemone</name>
    <name type="synonym">Anemone thalictroides</name>
    <dbReference type="NCBI Taxonomy" id="46969"/>
    <lineage>
        <taxon>Eukaryota</taxon>
        <taxon>Viridiplantae</taxon>
        <taxon>Streptophyta</taxon>
        <taxon>Embryophyta</taxon>
        <taxon>Tracheophyta</taxon>
        <taxon>Spermatophyta</taxon>
        <taxon>Magnoliopsida</taxon>
        <taxon>Ranunculales</taxon>
        <taxon>Ranunculaceae</taxon>
        <taxon>Thalictroideae</taxon>
        <taxon>Thalictrum</taxon>
    </lineage>
</organism>
<protein>
    <submittedName>
        <fullName evidence="1">Abc transporter g family member</fullName>
    </submittedName>
</protein>
<dbReference type="OrthoDB" id="66620at2759"/>
<evidence type="ECO:0000313" key="1">
    <source>
        <dbReference type="EMBL" id="KAF5189841.1"/>
    </source>
</evidence>
<sequence>MGVGGTGETTLMDVLAGRKIRGYVEGDISISDFPKKQVTFARILGYCKQNDIHSPQVTVSESLINSASLRLPRKSAMRKSWCDEGHFVKTLGPCLLTRNFHSFPENCLYRKRKTENMFSGINGWREE</sequence>
<dbReference type="AlphaFoldDB" id="A0A7J6VYA8"/>
<reference evidence="1 2" key="1">
    <citation type="submission" date="2020-06" db="EMBL/GenBank/DDBJ databases">
        <title>Transcriptomic and genomic resources for Thalictrum thalictroides and T. hernandezii: Facilitating candidate gene discovery in an emerging model plant lineage.</title>
        <authorList>
            <person name="Arias T."/>
            <person name="Riano-Pachon D.M."/>
            <person name="Di Stilio V.S."/>
        </authorList>
    </citation>
    <scope>NUCLEOTIDE SEQUENCE [LARGE SCALE GENOMIC DNA]</scope>
    <source>
        <strain evidence="2">cv. WT478/WT964</strain>
        <tissue evidence="1">Leaves</tissue>
    </source>
</reference>
<dbReference type="EMBL" id="JABWDY010024943">
    <property type="protein sequence ID" value="KAF5189841.1"/>
    <property type="molecule type" value="Genomic_DNA"/>
</dbReference>
<comment type="caution">
    <text evidence="1">The sequence shown here is derived from an EMBL/GenBank/DDBJ whole genome shotgun (WGS) entry which is preliminary data.</text>
</comment>
<keyword evidence="2" id="KW-1185">Reference proteome</keyword>
<dbReference type="InterPro" id="IPR027417">
    <property type="entry name" value="P-loop_NTPase"/>
</dbReference>
<proteinExistence type="predicted"/>
<dbReference type="Proteomes" id="UP000554482">
    <property type="component" value="Unassembled WGS sequence"/>
</dbReference>